<keyword evidence="7" id="KW-1185">Reference proteome</keyword>
<protein>
    <submittedName>
        <fullName evidence="6">Thioredoxin reductase</fullName>
    </submittedName>
</protein>
<dbReference type="OrthoDB" id="9786503at2"/>
<dbReference type="PRINTS" id="PR00368">
    <property type="entry name" value="FADPNR"/>
</dbReference>
<dbReference type="Pfam" id="PF07992">
    <property type="entry name" value="Pyr_redox_2"/>
    <property type="match status" value="1"/>
</dbReference>
<dbReference type="Proteomes" id="UP000316196">
    <property type="component" value="Unassembled WGS sequence"/>
</dbReference>
<feature type="region of interest" description="Disordered" evidence="4">
    <location>
        <begin position="1"/>
        <end position="25"/>
    </location>
</feature>
<dbReference type="Gene3D" id="3.50.50.60">
    <property type="entry name" value="FAD/NAD(P)-binding domain"/>
    <property type="match status" value="2"/>
</dbReference>
<name>A0A542ZCH3_9ACTN</name>
<dbReference type="RefSeq" id="WP_142093764.1">
    <property type="nucleotide sequence ID" value="NZ_BAAAMD010000004.1"/>
</dbReference>
<dbReference type="InterPro" id="IPR036188">
    <property type="entry name" value="FAD/NAD-bd_sf"/>
</dbReference>
<comment type="caution">
    <text evidence="6">The sequence shown here is derived from an EMBL/GenBank/DDBJ whole genome shotgun (WGS) entry which is preliminary data.</text>
</comment>
<evidence type="ECO:0000313" key="7">
    <source>
        <dbReference type="Proteomes" id="UP000316196"/>
    </source>
</evidence>
<dbReference type="PRINTS" id="PR00469">
    <property type="entry name" value="PNDRDTASEII"/>
</dbReference>
<comment type="catalytic activity">
    <reaction evidence="3">
        <text>[thioredoxin]-dithiol + NADP(+) = [thioredoxin]-disulfide + NADPH + H(+)</text>
        <dbReference type="Rhea" id="RHEA:20345"/>
        <dbReference type="Rhea" id="RHEA-COMP:10698"/>
        <dbReference type="Rhea" id="RHEA-COMP:10700"/>
        <dbReference type="ChEBI" id="CHEBI:15378"/>
        <dbReference type="ChEBI" id="CHEBI:29950"/>
        <dbReference type="ChEBI" id="CHEBI:50058"/>
        <dbReference type="ChEBI" id="CHEBI:57783"/>
        <dbReference type="ChEBI" id="CHEBI:58349"/>
        <dbReference type="EC" id="1.8.1.9"/>
    </reaction>
</comment>
<evidence type="ECO:0000256" key="2">
    <source>
        <dbReference type="ARBA" id="ARBA00023002"/>
    </source>
</evidence>
<keyword evidence="1" id="KW-0285">Flavoprotein</keyword>
<dbReference type="PANTHER" id="PTHR48105">
    <property type="entry name" value="THIOREDOXIN REDUCTASE 1-RELATED-RELATED"/>
    <property type="match status" value="1"/>
</dbReference>
<accession>A0A542ZCH3</accession>
<gene>
    <name evidence="6" type="ORF">FB460_1798</name>
</gene>
<dbReference type="SUPFAM" id="SSF51905">
    <property type="entry name" value="FAD/NAD(P)-binding domain"/>
    <property type="match status" value="1"/>
</dbReference>
<evidence type="ECO:0000256" key="1">
    <source>
        <dbReference type="ARBA" id="ARBA00022630"/>
    </source>
</evidence>
<sequence>MTTPFSTADEQDTAGDRPKADRPEADRHDVAVIGAGPAGLSAAMVLGRQQRRVALVDSGRARNAPAREMHMVLSRDGFPPSEYRALATAELDAYDHIDKISGTVTTITGSVGEFVLRLDDDREIQASRILLATGMTDHLIDLPGLAERWGRGVYHCAYCHGFESRGRTIGVVALRAADAVFARYLADRFSDDVALYRLDGVEIDAKMLALAQAGDVRIVDGHVTGIEGEEPTLRLLMADGTTHEREVIFHRPDARQSSPLGADLGCDIDPDWDSILVDAQHRTGVDGVYAAGDATQLRDLPNPVGFVATSAGQGQTAAIWIETELFTQNLG</sequence>
<organism evidence="6 7">
    <name type="scientific">Propioniferax innocua</name>
    <dbReference type="NCBI Taxonomy" id="1753"/>
    <lineage>
        <taxon>Bacteria</taxon>
        <taxon>Bacillati</taxon>
        <taxon>Actinomycetota</taxon>
        <taxon>Actinomycetes</taxon>
        <taxon>Propionibacteriales</taxon>
        <taxon>Propionibacteriaceae</taxon>
        <taxon>Propioniferax</taxon>
    </lineage>
</organism>
<feature type="compositionally biased region" description="Basic and acidic residues" evidence="4">
    <location>
        <begin position="14"/>
        <end position="25"/>
    </location>
</feature>
<evidence type="ECO:0000313" key="6">
    <source>
        <dbReference type="EMBL" id="TQL57950.1"/>
    </source>
</evidence>
<evidence type="ECO:0000256" key="4">
    <source>
        <dbReference type="SAM" id="MobiDB-lite"/>
    </source>
</evidence>
<keyword evidence="2" id="KW-0560">Oxidoreductase</keyword>
<dbReference type="GO" id="GO:0004791">
    <property type="term" value="F:thioredoxin-disulfide reductase (NADPH) activity"/>
    <property type="evidence" value="ECO:0007669"/>
    <property type="project" value="UniProtKB-EC"/>
</dbReference>
<reference evidence="6 7" key="1">
    <citation type="submission" date="2019-06" db="EMBL/GenBank/DDBJ databases">
        <title>Sequencing the genomes of 1000 actinobacteria strains.</title>
        <authorList>
            <person name="Klenk H.-P."/>
        </authorList>
    </citation>
    <scope>NUCLEOTIDE SEQUENCE [LARGE SCALE GENOMIC DNA]</scope>
    <source>
        <strain evidence="6 7">DSM 8251</strain>
    </source>
</reference>
<dbReference type="EMBL" id="VFOR01000002">
    <property type="protein sequence ID" value="TQL57950.1"/>
    <property type="molecule type" value="Genomic_DNA"/>
</dbReference>
<evidence type="ECO:0000259" key="5">
    <source>
        <dbReference type="Pfam" id="PF07992"/>
    </source>
</evidence>
<dbReference type="InterPro" id="IPR023753">
    <property type="entry name" value="FAD/NAD-binding_dom"/>
</dbReference>
<feature type="domain" description="FAD/NAD(P)-binding" evidence="5">
    <location>
        <begin position="28"/>
        <end position="295"/>
    </location>
</feature>
<dbReference type="AlphaFoldDB" id="A0A542ZCH3"/>
<evidence type="ECO:0000256" key="3">
    <source>
        <dbReference type="ARBA" id="ARBA00048132"/>
    </source>
</evidence>
<proteinExistence type="predicted"/>
<dbReference type="InterPro" id="IPR050097">
    <property type="entry name" value="Ferredoxin-NADP_redctase_2"/>
</dbReference>